<comment type="caution">
    <text evidence="2">The sequence shown here is derived from an EMBL/GenBank/DDBJ whole genome shotgun (WGS) entry which is preliminary data.</text>
</comment>
<sequence length="47" mass="5298">MAGRGSSDWFGKLERWKDVLEDDKGQIILLVGIVILSIVFSSIFKDD</sequence>
<keyword evidence="1" id="KW-0472">Membrane</keyword>
<dbReference type="AlphaFoldDB" id="A0A845L9M4"/>
<evidence type="ECO:0000313" key="2">
    <source>
        <dbReference type="EMBL" id="MZP29611.1"/>
    </source>
</evidence>
<keyword evidence="1" id="KW-1133">Transmembrane helix</keyword>
<evidence type="ECO:0000256" key="1">
    <source>
        <dbReference type="SAM" id="Phobius"/>
    </source>
</evidence>
<name>A0A845L9M4_9FIRM</name>
<feature type="transmembrane region" description="Helical" evidence="1">
    <location>
        <begin position="25"/>
        <end position="44"/>
    </location>
</feature>
<dbReference type="RefSeq" id="WP_161257379.1">
    <property type="nucleotide sequence ID" value="NZ_WXEY01000006.1"/>
</dbReference>
<accession>A0A845L9M4</accession>
<dbReference type="EMBL" id="WXEY01000006">
    <property type="protein sequence ID" value="MZP29611.1"/>
    <property type="molecule type" value="Genomic_DNA"/>
</dbReference>
<gene>
    <name evidence="2" type="ORF">GTO91_07825</name>
</gene>
<organism evidence="2 3">
    <name type="scientific">Heliomicrobium undosum</name>
    <dbReference type="NCBI Taxonomy" id="121734"/>
    <lineage>
        <taxon>Bacteria</taxon>
        <taxon>Bacillati</taxon>
        <taxon>Bacillota</taxon>
        <taxon>Clostridia</taxon>
        <taxon>Eubacteriales</taxon>
        <taxon>Heliobacteriaceae</taxon>
        <taxon>Heliomicrobium</taxon>
    </lineage>
</organism>
<dbReference type="Proteomes" id="UP000463470">
    <property type="component" value="Unassembled WGS sequence"/>
</dbReference>
<protein>
    <submittedName>
        <fullName evidence="2">Uncharacterized protein</fullName>
    </submittedName>
</protein>
<keyword evidence="3" id="KW-1185">Reference proteome</keyword>
<proteinExistence type="predicted"/>
<evidence type="ECO:0000313" key="3">
    <source>
        <dbReference type="Proteomes" id="UP000463470"/>
    </source>
</evidence>
<reference evidence="2 3" key="1">
    <citation type="submission" date="2020-01" db="EMBL/GenBank/DDBJ databases">
        <title>Whole-genome sequence of Heliobacterium undosum DSM 13378.</title>
        <authorList>
            <person name="Kyndt J.A."/>
            <person name="Meyer T.E."/>
        </authorList>
    </citation>
    <scope>NUCLEOTIDE SEQUENCE [LARGE SCALE GENOMIC DNA]</scope>
    <source>
        <strain evidence="2 3">DSM 13378</strain>
    </source>
</reference>
<keyword evidence="1" id="KW-0812">Transmembrane</keyword>